<proteinExistence type="predicted"/>
<accession>A0A1J1LGS6</accession>
<gene>
    <name evidence="2" type="ORF">PL9214290376</name>
</gene>
<dbReference type="AlphaFoldDB" id="A0A1J1LGS6"/>
<keyword evidence="3" id="KW-1185">Reference proteome</keyword>
<dbReference type="Pfam" id="PF01610">
    <property type="entry name" value="DDE_Tnp_ISL3"/>
    <property type="match status" value="1"/>
</dbReference>
<protein>
    <recommendedName>
        <fullName evidence="1">Transposase IS204/IS1001/IS1096/IS1165 DDE domain-containing protein</fullName>
    </recommendedName>
</protein>
<dbReference type="InterPro" id="IPR002560">
    <property type="entry name" value="Transposase_DDE"/>
</dbReference>
<evidence type="ECO:0000259" key="1">
    <source>
        <dbReference type="Pfam" id="PF01610"/>
    </source>
</evidence>
<reference evidence="3" key="1">
    <citation type="submission" date="2015-10" db="EMBL/GenBank/DDBJ databases">
        <authorList>
            <person name="Regsiter A."/>
            <person name="william w."/>
        </authorList>
    </citation>
    <scope>NUCLEOTIDE SEQUENCE [LARGE SCALE GENOMIC DNA]</scope>
</reference>
<dbReference type="Proteomes" id="UP000184315">
    <property type="component" value="Unassembled WGS sequence"/>
</dbReference>
<evidence type="ECO:0000313" key="3">
    <source>
        <dbReference type="Proteomes" id="UP000184315"/>
    </source>
</evidence>
<evidence type="ECO:0000313" key="2">
    <source>
        <dbReference type="EMBL" id="CUR30785.1"/>
    </source>
</evidence>
<dbReference type="EMBL" id="CZDF01000132">
    <property type="protein sequence ID" value="CUR30785.1"/>
    <property type="molecule type" value="Genomic_DNA"/>
</dbReference>
<organism evidence="2 3">
    <name type="scientific">Planktothrix tepida PCC 9214</name>
    <dbReference type="NCBI Taxonomy" id="671072"/>
    <lineage>
        <taxon>Bacteria</taxon>
        <taxon>Bacillati</taxon>
        <taxon>Cyanobacteriota</taxon>
        <taxon>Cyanophyceae</taxon>
        <taxon>Oscillatoriophycideae</taxon>
        <taxon>Oscillatoriales</taxon>
        <taxon>Microcoleaceae</taxon>
        <taxon>Planktothrix</taxon>
    </lineage>
</organism>
<sequence>MWVPYKSVVEELMPNAQVVADRFHVIKQVNEELD</sequence>
<feature type="domain" description="Transposase IS204/IS1001/IS1096/IS1165 DDE" evidence="1">
    <location>
        <begin position="1"/>
        <end position="34"/>
    </location>
</feature>
<name>A0A1J1LGS6_9CYAN</name>